<dbReference type="Proteomes" id="UP000228380">
    <property type="component" value="Unplaced"/>
</dbReference>
<feature type="compositionally biased region" description="Pro residues" evidence="1">
    <location>
        <begin position="24"/>
        <end position="41"/>
    </location>
</feature>
<gene>
    <name evidence="4" type="primary">LOC103716675</name>
</gene>
<feature type="domain" description="THO1-MOS11 C-terminal" evidence="2">
    <location>
        <begin position="70"/>
        <end position="102"/>
    </location>
</feature>
<dbReference type="AlphaFoldDB" id="A0A8B8ZHV5"/>
<accession>A0A8B8ZHV5</accession>
<feature type="region of interest" description="Disordered" evidence="1">
    <location>
        <begin position="160"/>
        <end position="180"/>
    </location>
</feature>
<dbReference type="RefSeq" id="XP_038972867.1">
    <property type="nucleotide sequence ID" value="XM_039116939.1"/>
</dbReference>
<name>A0A8B8ZHV5_PHODC</name>
<dbReference type="PANTHER" id="PTHR47701">
    <property type="entry name" value="PROTEIN MODIFIER OF SNC1 11"/>
    <property type="match status" value="1"/>
</dbReference>
<sequence>MEPQMGETENEPGNAKTLESEAVTPPPTAGGPETPPAPLLPPAAGEEGGAEPSSAQTTTTSGPPAPPPATDLEKKLRRAERFGMSVQLSEEEKRSARAQRFGTGPISSGKTVEGKLEEQKRKARAERSHLACHCRNQLFGLTGYSPADEEAKKKARLERFIQNPEPDALEEEKRKARANS</sequence>
<evidence type="ECO:0000313" key="3">
    <source>
        <dbReference type="Proteomes" id="UP000228380"/>
    </source>
</evidence>
<organism evidence="3 4">
    <name type="scientific">Phoenix dactylifera</name>
    <name type="common">Date palm</name>
    <dbReference type="NCBI Taxonomy" id="42345"/>
    <lineage>
        <taxon>Eukaryota</taxon>
        <taxon>Viridiplantae</taxon>
        <taxon>Streptophyta</taxon>
        <taxon>Embryophyta</taxon>
        <taxon>Tracheophyta</taxon>
        <taxon>Spermatophyta</taxon>
        <taxon>Magnoliopsida</taxon>
        <taxon>Liliopsida</taxon>
        <taxon>Arecaceae</taxon>
        <taxon>Coryphoideae</taxon>
        <taxon>Phoeniceae</taxon>
        <taxon>Phoenix</taxon>
    </lineage>
</organism>
<evidence type="ECO:0000259" key="2">
    <source>
        <dbReference type="Pfam" id="PF18592"/>
    </source>
</evidence>
<dbReference type="InterPro" id="IPR044209">
    <property type="entry name" value="MOS11"/>
</dbReference>
<dbReference type="Pfam" id="PF18592">
    <property type="entry name" value="Tho1_MOS11_C"/>
    <property type="match status" value="1"/>
</dbReference>
<dbReference type="GeneID" id="103716675"/>
<keyword evidence="3" id="KW-1185">Reference proteome</keyword>
<dbReference type="InterPro" id="IPR040746">
    <property type="entry name" value="THO1_MOS11_C"/>
</dbReference>
<proteinExistence type="predicted"/>
<evidence type="ECO:0000313" key="4">
    <source>
        <dbReference type="RefSeq" id="XP_038972867.1"/>
    </source>
</evidence>
<feature type="compositionally biased region" description="Low complexity" evidence="1">
    <location>
        <begin position="42"/>
        <end position="62"/>
    </location>
</feature>
<dbReference type="GO" id="GO:0016973">
    <property type="term" value="P:poly(A)+ mRNA export from nucleus"/>
    <property type="evidence" value="ECO:0007669"/>
    <property type="project" value="InterPro"/>
</dbReference>
<protein>
    <submittedName>
        <fullName evidence="4">Protein MODIFIER OF SNC1 11-like isoform X3</fullName>
    </submittedName>
</protein>
<feature type="compositionally biased region" description="Basic and acidic residues" evidence="1">
    <location>
        <begin position="112"/>
        <end position="124"/>
    </location>
</feature>
<dbReference type="GO" id="GO:0005634">
    <property type="term" value="C:nucleus"/>
    <property type="evidence" value="ECO:0007669"/>
    <property type="project" value="TreeGrafter"/>
</dbReference>
<reference evidence="4" key="1">
    <citation type="submission" date="2025-08" db="UniProtKB">
        <authorList>
            <consortium name="RefSeq"/>
        </authorList>
    </citation>
    <scope>IDENTIFICATION</scope>
    <source>
        <tissue evidence="4">Young leaves</tissue>
    </source>
</reference>
<dbReference type="PANTHER" id="PTHR47701:SF2">
    <property type="entry name" value="PROTEIN MODIFIER OF SNC1 11"/>
    <property type="match status" value="1"/>
</dbReference>
<evidence type="ECO:0000256" key="1">
    <source>
        <dbReference type="SAM" id="MobiDB-lite"/>
    </source>
</evidence>
<feature type="region of interest" description="Disordered" evidence="1">
    <location>
        <begin position="1"/>
        <end position="124"/>
    </location>
</feature>